<gene>
    <name evidence="2" type="ordered locus">Tagg_0824</name>
</gene>
<reference evidence="2 3" key="1">
    <citation type="journal article" date="2010" name="Stand. Genomic Sci.">
        <title>Complete genome sequence of Thermosphaera aggregans type strain (M11TL).</title>
        <authorList>
            <person name="Spring S."/>
            <person name="Rachel R."/>
            <person name="Lapidus A."/>
            <person name="Davenport K."/>
            <person name="Tice H."/>
            <person name="Copeland A."/>
            <person name="Cheng J.F."/>
            <person name="Lucas S."/>
            <person name="Chen F."/>
            <person name="Nolan M."/>
            <person name="Bruce D."/>
            <person name="Goodwin L."/>
            <person name="Pitluck S."/>
            <person name="Ivanova N."/>
            <person name="Mavromatis K."/>
            <person name="Ovchinnikova G."/>
            <person name="Pati A."/>
            <person name="Chen A."/>
            <person name="Palaniappan K."/>
            <person name="Land M."/>
            <person name="Hauser L."/>
            <person name="Chang Y.J."/>
            <person name="Jeffries C.C."/>
            <person name="Brettin T."/>
            <person name="Detter J.C."/>
            <person name="Tapia R."/>
            <person name="Han C."/>
            <person name="Heimerl T."/>
            <person name="Weikl F."/>
            <person name="Brambilla E."/>
            <person name="Goker M."/>
            <person name="Bristow J."/>
            <person name="Eisen J.A."/>
            <person name="Markowitz V."/>
            <person name="Hugenholtz P."/>
            <person name="Kyrpides N.C."/>
            <person name="Klenk H.P."/>
        </authorList>
    </citation>
    <scope>NUCLEOTIDE SEQUENCE [LARGE SCALE GENOMIC DNA]</scope>
    <source>
        <strain evidence="3">DSM 11486 / M11TL</strain>
    </source>
</reference>
<dbReference type="KEGG" id="tag:Tagg_0824"/>
<dbReference type="Gene3D" id="1.10.287.1080">
    <property type="entry name" value="MazG-like"/>
    <property type="match status" value="1"/>
</dbReference>
<dbReference type="PANTHER" id="PTHR42702:SF1">
    <property type="entry name" value="REGULATORY PROTEIN FOR BETA-LACTAMASE"/>
    <property type="match status" value="1"/>
</dbReference>
<accession>D5U1U7</accession>
<dbReference type="Proteomes" id="UP000002376">
    <property type="component" value="Chromosome"/>
</dbReference>
<proteinExistence type="predicted"/>
<dbReference type="CDD" id="cd11535">
    <property type="entry name" value="NTP-PPase_SsMazG"/>
    <property type="match status" value="1"/>
</dbReference>
<dbReference type="HOGENOM" id="CLU_166059_0_0_2"/>
<dbReference type="SUPFAM" id="SSF101386">
    <property type="entry name" value="all-alpha NTP pyrophosphatases"/>
    <property type="match status" value="1"/>
</dbReference>
<dbReference type="eggNOG" id="arCOG01084">
    <property type="taxonomic scope" value="Archaea"/>
</dbReference>
<reference key="3">
    <citation type="submission" date="2010-02" db="EMBL/GenBank/DDBJ databases">
        <title>Complete genome sequence of Thermosphaera aggregans type strain (M11TL).</title>
        <authorList>
            <consortium name="US DOE Joint Genome Institute (JGI-PGF)"/>
            <person name="Spring S."/>
            <person name="Lapidus A."/>
            <person name="Munk C."/>
            <person name="Schroeder M."/>
            <person name="Glavina Del Rio T."/>
            <person name="Tice H."/>
            <person name="Copeland A."/>
            <person name="Cheng J.-F."/>
            <person name="Lucas S."/>
            <person name="Chen F."/>
            <person name="Nolan M."/>
            <person name="Bruce D."/>
            <person name="Goodwin L."/>
            <person name="Pitluck S."/>
            <person name="Ivanova N."/>
            <person name="Mavromatis K."/>
            <person name="Ovchinnikova G."/>
            <person name="Pati A."/>
            <person name="Chen A."/>
            <person name="Palaniappan K."/>
            <person name="Land M."/>
            <person name="Hauser L."/>
            <person name="Chang Y.-J."/>
            <person name="Jeffries C.C."/>
            <person name="Brettin T."/>
            <person name="Detter J.C."/>
            <person name="Tapia R."/>
            <person name="Han C."/>
            <person name="Chain P."/>
            <person name="Heimerl T."/>
            <person name="Weik F."/>
            <person name="Goker M."/>
            <person name="Rachel R."/>
            <person name="Bristow J."/>
            <person name="Eisen J.A."/>
            <person name="Markowitz V."/>
            <person name="Hugenholtz P."/>
            <person name="Kyrpides N.C."/>
            <person name="Klenk H.-P."/>
        </authorList>
    </citation>
    <scope>NUCLEOTIDE SEQUENCE</scope>
    <source>
        <strain>DSM 11486</strain>
    </source>
</reference>
<evidence type="ECO:0000313" key="2">
    <source>
        <dbReference type="EMBL" id="ADG91097.1"/>
    </source>
</evidence>
<evidence type="ECO:0000259" key="1">
    <source>
        <dbReference type="Pfam" id="PF03819"/>
    </source>
</evidence>
<name>D5U1U7_THEAM</name>
<feature type="domain" description="NTP pyrophosphohydrolase MazG-like" evidence="1">
    <location>
        <begin position="31"/>
        <end position="82"/>
    </location>
</feature>
<keyword evidence="2" id="KW-0378">Hydrolase</keyword>
<dbReference type="AlphaFoldDB" id="D5U1U7"/>
<dbReference type="InterPro" id="IPR004518">
    <property type="entry name" value="MazG-like_dom"/>
</dbReference>
<dbReference type="PANTHER" id="PTHR42702">
    <property type="entry name" value="NUCLEOTIDE PYROPHOSPHOHYDROLASE"/>
    <property type="match status" value="1"/>
</dbReference>
<dbReference type="STRING" id="633148.Tagg_0824"/>
<organism evidence="2 3">
    <name type="scientific">Thermosphaera aggregans (strain DSM 11486 / M11TL)</name>
    <dbReference type="NCBI Taxonomy" id="633148"/>
    <lineage>
        <taxon>Archaea</taxon>
        <taxon>Thermoproteota</taxon>
        <taxon>Thermoprotei</taxon>
        <taxon>Desulfurococcales</taxon>
        <taxon>Desulfurococcaceae</taxon>
        <taxon>Thermosphaera</taxon>
    </lineage>
</organism>
<reference evidence="3" key="2">
    <citation type="journal article" date="2010" name="Stand. Genomic Sci.">
        <title>Complete genome sequence of Thermosphaera aggregans type strain (M11TLT).</title>
        <authorList>
            <person name="Spring S."/>
            <person name="Rachel R."/>
            <person name="Lapidus A."/>
            <person name="Davenport K."/>
            <person name="Tice H."/>
            <person name="Copeland A."/>
            <person name="Cheng J.-F."/>
            <person name="Lucas S."/>
            <person name="Chen F."/>
            <person name="Nolan M."/>
            <person name="Bruce D."/>
            <person name="Goodwin L."/>
            <person name="Pitluck S."/>
            <person name="Ivanova N."/>
            <person name="Mavromatis K."/>
            <person name="Ovchinnikova G."/>
            <person name="Pati A."/>
            <person name="Chen A."/>
            <person name="Palaniappan K."/>
            <person name="Land M."/>
            <person name="Hauser L."/>
            <person name="Chang Y.-J."/>
            <person name="Jeffries C.C."/>
            <person name="Brettin T."/>
            <person name="Detter J.C."/>
            <person name="Tapia R."/>
            <person name="Han C."/>
            <person name="Heimerl T."/>
            <person name="Weikl F."/>
            <person name="Brambilla E."/>
            <person name="Goker M."/>
            <person name="Bristow J."/>
            <person name="Eisen J.A."/>
            <person name="Markowitz V."/>
            <person name="Hugenholtz P."/>
            <person name="Kyrpides N.C."/>
            <person name="Klenk H.-P."/>
        </authorList>
    </citation>
    <scope>NUCLEOTIDE SEQUENCE [LARGE SCALE GENOMIC DNA]</scope>
    <source>
        <strain evidence="3">DSM 11486 / M11TL</strain>
    </source>
</reference>
<sequence length="94" mass="10756">MVLEMRIRDAQELIKNRFLERDSARGLFATFTWFSEEVGELAEALLKMDHKLIEEEVADVLAWLLSIANLVNIDVEEAFVRKYVTAGISQPSQS</sequence>
<dbReference type="GO" id="GO:0016787">
    <property type="term" value="F:hydrolase activity"/>
    <property type="evidence" value="ECO:0007669"/>
    <property type="project" value="UniProtKB-KW"/>
</dbReference>
<dbReference type="Pfam" id="PF03819">
    <property type="entry name" value="MazG"/>
    <property type="match status" value="1"/>
</dbReference>
<protein>
    <submittedName>
        <fullName evidence="2">MazG nucleotide pyrophosphohydrolase</fullName>
    </submittedName>
</protein>
<keyword evidence="3" id="KW-1185">Reference proteome</keyword>
<dbReference type="EMBL" id="CP001939">
    <property type="protein sequence ID" value="ADG91097.1"/>
    <property type="molecule type" value="Genomic_DNA"/>
</dbReference>
<evidence type="ECO:0000313" key="3">
    <source>
        <dbReference type="Proteomes" id="UP000002376"/>
    </source>
</evidence>